<dbReference type="EMBL" id="CP036272">
    <property type="protein sequence ID" value="QDT59204.1"/>
    <property type="molecule type" value="Genomic_DNA"/>
</dbReference>
<sequence length="443" mass="48863">MDDPLNPSERLCIFTAPKTALIPLLISFCFVAAFPDNALAQGPNEGHYSDQYGRMAQPESLRPRASHSAIPANHYRDAAPQPSSAQQPGQLPSDRSNFRVNRSSDYTPPQNGQQELARPIQRHTVQVMPVSNLGVTSANQVQPASVSEPVSQQTHSLRPVTPSAAVQFRPTSVPADLQISPATAPQTQTRPRESLRNWNRPQAALNAEFDSNPQRSSARQTPDGFYQTLGAEAKNESFLDREKATVNGDADKNFQLISRLGLNLAIVLGLALAAILAIKLFMKSGGSRTSRDAALNGLKIDQVLQVAKGASLYLVDGAENKMLVAVDSGGIKSVNVLPNHDNESLEEDEHERFEEDDQHESHTQDFHAALNQEQNRHQQYSDLRQLQQNQERTTPNRTAAASDPVREQTPRAQRRAQQVNQQSDSQIDENLIRMLLSKSRQTA</sequence>
<keyword evidence="2" id="KW-0812">Transmembrane</keyword>
<keyword evidence="2" id="KW-0472">Membrane</keyword>
<feature type="compositionally biased region" description="Polar residues" evidence="1">
    <location>
        <begin position="139"/>
        <end position="156"/>
    </location>
</feature>
<feature type="region of interest" description="Disordered" evidence="1">
    <location>
        <begin position="388"/>
        <end position="428"/>
    </location>
</feature>
<organism evidence="3 4">
    <name type="scientific">Stieleria bergensis</name>
    <dbReference type="NCBI Taxonomy" id="2528025"/>
    <lineage>
        <taxon>Bacteria</taxon>
        <taxon>Pseudomonadati</taxon>
        <taxon>Planctomycetota</taxon>
        <taxon>Planctomycetia</taxon>
        <taxon>Pirellulales</taxon>
        <taxon>Pirellulaceae</taxon>
        <taxon>Stieleria</taxon>
    </lineage>
</organism>
<evidence type="ECO:0008006" key="5">
    <source>
        <dbReference type="Google" id="ProtNLM"/>
    </source>
</evidence>
<evidence type="ECO:0000313" key="3">
    <source>
        <dbReference type="EMBL" id="QDT59204.1"/>
    </source>
</evidence>
<reference evidence="3 4" key="1">
    <citation type="submission" date="2019-02" db="EMBL/GenBank/DDBJ databases">
        <title>Deep-cultivation of Planctomycetes and their phenomic and genomic characterization uncovers novel biology.</title>
        <authorList>
            <person name="Wiegand S."/>
            <person name="Jogler M."/>
            <person name="Boedeker C."/>
            <person name="Pinto D."/>
            <person name="Vollmers J."/>
            <person name="Rivas-Marin E."/>
            <person name="Kohn T."/>
            <person name="Peeters S.H."/>
            <person name="Heuer A."/>
            <person name="Rast P."/>
            <person name="Oberbeckmann S."/>
            <person name="Bunk B."/>
            <person name="Jeske O."/>
            <person name="Meyerdierks A."/>
            <person name="Storesund J.E."/>
            <person name="Kallscheuer N."/>
            <person name="Luecker S."/>
            <person name="Lage O.M."/>
            <person name="Pohl T."/>
            <person name="Merkel B.J."/>
            <person name="Hornburger P."/>
            <person name="Mueller R.-W."/>
            <person name="Bruemmer F."/>
            <person name="Labrenz M."/>
            <person name="Spormann A.M."/>
            <person name="Op den Camp H."/>
            <person name="Overmann J."/>
            <person name="Amann R."/>
            <person name="Jetten M.S.M."/>
            <person name="Mascher T."/>
            <person name="Medema M.H."/>
            <person name="Devos D.P."/>
            <person name="Kaster A.-K."/>
            <person name="Ovreas L."/>
            <person name="Rohde M."/>
            <person name="Galperin M.Y."/>
            <person name="Jogler C."/>
        </authorList>
    </citation>
    <scope>NUCLEOTIDE SEQUENCE [LARGE SCALE GENOMIC DNA]</scope>
    <source>
        <strain evidence="3 4">SV_7m_r</strain>
    </source>
</reference>
<feature type="compositionally biased region" description="Polar residues" evidence="1">
    <location>
        <begin position="180"/>
        <end position="189"/>
    </location>
</feature>
<keyword evidence="4" id="KW-1185">Reference proteome</keyword>
<evidence type="ECO:0000313" key="4">
    <source>
        <dbReference type="Proteomes" id="UP000315003"/>
    </source>
</evidence>
<keyword evidence="2" id="KW-1133">Transmembrane helix</keyword>
<name>A0A517SSV0_9BACT</name>
<feature type="region of interest" description="Disordered" evidence="1">
    <location>
        <begin position="139"/>
        <end position="195"/>
    </location>
</feature>
<protein>
    <recommendedName>
        <fullName evidence="5">Flagellar biosynthesis protein, FliO</fullName>
    </recommendedName>
</protein>
<feature type="region of interest" description="Disordered" evidence="1">
    <location>
        <begin position="335"/>
        <end position="364"/>
    </location>
</feature>
<evidence type="ECO:0000256" key="1">
    <source>
        <dbReference type="SAM" id="MobiDB-lite"/>
    </source>
</evidence>
<feature type="transmembrane region" description="Helical" evidence="2">
    <location>
        <begin position="260"/>
        <end position="281"/>
    </location>
</feature>
<accession>A0A517SSV0</accession>
<dbReference type="RefSeq" id="WP_419188247.1">
    <property type="nucleotide sequence ID" value="NZ_CP036272.1"/>
</dbReference>
<gene>
    <name evidence="3" type="ORF">SV7mr_17110</name>
</gene>
<dbReference type="Proteomes" id="UP000315003">
    <property type="component" value="Chromosome"/>
</dbReference>
<feature type="compositionally biased region" description="Polar residues" evidence="1">
    <location>
        <begin position="94"/>
        <end position="114"/>
    </location>
</feature>
<evidence type="ECO:0000256" key="2">
    <source>
        <dbReference type="SAM" id="Phobius"/>
    </source>
</evidence>
<proteinExistence type="predicted"/>
<dbReference type="AlphaFoldDB" id="A0A517SSV0"/>
<feature type="compositionally biased region" description="Polar residues" evidence="1">
    <location>
        <begin position="388"/>
        <end position="399"/>
    </location>
</feature>
<feature type="region of interest" description="Disordered" evidence="1">
    <location>
        <begin position="74"/>
        <end position="116"/>
    </location>
</feature>
<feature type="compositionally biased region" description="Acidic residues" evidence="1">
    <location>
        <begin position="344"/>
        <end position="358"/>
    </location>
</feature>
<feature type="compositionally biased region" description="Low complexity" evidence="1">
    <location>
        <begin position="78"/>
        <end position="93"/>
    </location>
</feature>